<proteinExistence type="predicted"/>
<dbReference type="OrthoDB" id="6225319at2759"/>
<accession>A0A8S9Z6I1</accession>
<sequence length="121" mass="14522">MMSREEWILFIMIWGIFSTYTHAIPSAKRATLSLFKRDHPETNLNEEDDGWSKRASLSYFKRLHPIRLYHDDRSFEPEVEVAGPKLVHNDMVRPTDRITWQEDGYHQPNPWKRASLSYFRK</sequence>
<evidence type="ECO:0000313" key="2">
    <source>
        <dbReference type="Proteomes" id="UP000822476"/>
    </source>
</evidence>
<dbReference type="AlphaFoldDB" id="A0A8S9Z6I1"/>
<dbReference type="EMBL" id="JTDE01000524">
    <property type="protein sequence ID" value="KAF7261013.1"/>
    <property type="molecule type" value="Genomic_DNA"/>
</dbReference>
<keyword evidence="2" id="KW-1185">Reference proteome</keyword>
<dbReference type="Proteomes" id="UP000822476">
    <property type="component" value="Unassembled WGS sequence"/>
</dbReference>
<protein>
    <submittedName>
        <fullName evidence="1">Uncharacterized protein</fullName>
    </submittedName>
</protein>
<comment type="caution">
    <text evidence="1">The sequence shown here is derived from an EMBL/GenBank/DDBJ whole genome shotgun (WGS) entry which is preliminary data.</text>
</comment>
<evidence type="ECO:0000313" key="1">
    <source>
        <dbReference type="EMBL" id="KAF7261013.1"/>
    </source>
</evidence>
<reference evidence="1" key="1">
    <citation type="submission" date="2019-07" db="EMBL/GenBank/DDBJ databases">
        <title>Annotation for the trematode Paragonimus miyazaki's.</title>
        <authorList>
            <person name="Choi Y.-J."/>
        </authorList>
    </citation>
    <scope>NUCLEOTIDE SEQUENCE</scope>
    <source>
        <strain evidence="1">Japan</strain>
    </source>
</reference>
<name>A0A8S9Z6I1_9TREM</name>
<organism evidence="1 2">
    <name type="scientific">Paragonimus skrjabini miyazakii</name>
    <dbReference type="NCBI Taxonomy" id="59628"/>
    <lineage>
        <taxon>Eukaryota</taxon>
        <taxon>Metazoa</taxon>
        <taxon>Spiralia</taxon>
        <taxon>Lophotrochozoa</taxon>
        <taxon>Platyhelminthes</taxon>
        <taxon>Trematoda</taxon>
        <taxon>Digenea</taxon>
        <taxon>Plagiorchiida</taxon>
        <taxon>Troglotremata</taxon>
        <taxon>Troglotrematidae</taxon>
        <taxon>Paragonimus</taxon>
    </lineage>
</organism>
<gene>
    <name evidence="1" type="ORF">EG68_01852</name>
</gene>